<dbReference type="Proteomes" id="UP001589688">
    <property type="component" value="Unassembled WGS sequence"/>
</dbReference>
<protein>
    <submittedName>
        <fullName evidence="1">Uncharacterized protein</fullName>
    </submittedName>
</protein>
<evidence type="ECO:0000313" key="1">
    <source>
        <dbReference type="EMBL" id="MFB9898653.1"/>
    </source>
</evidence>
<evidence type="ECO:0000313" key="2">
    <source>
        <dbReference type="Proteomes" id="UP001589688"/>
    </source>
</evidence>
<accession>A0ABV5ZPT6</accession>
<name>A0ABV5ZPT6_9BACT</name>
<proteinExistence type="predicted"/>
<organism evidence="1 2">
    <name type="scientific">Hallella seregens ATCC 51272</name>
    <dbReference type="NCBI Taxonomy" id="1336250"/>
    <lineage>
        <taxon>Bacteria</taxon>
        <taxon>Pseudomonadati</taxon>
        <taxon>Bacteroidota</taxon>
        <taxon>Bacteroidia</taxon>
        <taxon>Bacteroidales</taxon>
        <taxon>Prevotellaceae</taxon>
        <taxon>Hallella</taxon>
    </lineage>
</organism>
<sequence>MNEFYMSQYSELLSDINVSDYVPKDGNSEVAIKIKNAKSLKDLADIMSDELVNSIMKQIKL</sequence>
<keyword evidence="2" id="KW-1185">Reference proteome</keyword>
<comment type="caution">
    <text evidence="1">The sequence shown here is derived from an EMBL/GenBank/DDBJ whole genome shotgun (WGS) entry which is preliminary data.</text>
</comment>
<reference evidence="1 2" key="1">
    <citation type="submission" date="2024-09" db="EMBL/GenBank/DDBJ databases">
        <authorList>
            <person name="Sun Q."/>
            <person name="Mori K."/>
        </authorList>
    </citation>
    <scope>NUCLEOTIDE SEQUENCE [LARGE SCALE GENOMIC DNA]</scope>
    <source>
        <strain evidence="1 2">ATCC 51272</strain>
    </source>
</reference>
<gene>
    <name evidence="1" type="ORF">ACFFK8_12860</name>
</gene>
<dbReference type="RefSeq" id="WP_027952861.1">
    <property type="nucleotide sequence ID" value="NZ_JADU01000038.1"/>
</dbReference>
<dbReference type="EMBL" id="JBHLZF010000002">
    <property type="protein sequence ID" value="MFB9898653.1"/>
    <property type="molecule type" value="Genomic_DNA"/>
</dbReference>